<dbReference type="AlphaFoldDB" id="A0AAW2BHX2"/>
<name>A0AAW2BHX2_9ROSI</name>
<proteinExistence type="predicted"/>
<accession>A0AAW2BHX2</accession>
<protein>
    <submittedName>
        <fullName evidence="1">Uncharacterized protein</fullName>
    </submittedName>
</protein>
<comment type="caution">
    <text evidence="1">The sequence shown here is derived from an EMBL/GenBank/DDBJ whole genome shotgun (WGS) entry which is preliminary data.</text>
</comment>
<organism evidence="1 2">
    <name type="scientific">Lithocarpus litseifolius</name>
    <dbReference type="NCBI Taxonomy" id="425828"/>
    <lineage>
        <taxon>Eukaryota</taxon>
        <taxon>Viridiplantae</taxon>
        <taxon>Streptophyta</taxon>
        <taxon>Embryophyta</taxon>
        <taxon>Tracheophyta</taxon>
        <taxon>Spermatophyta</taxon>
        <taxon>Magnoliopsida</taxon>
        <taxon>eudicotyledons</taxon>
        <taxon>Gunneridae</taxon>
        <taxon>Pentapetalae</taxon>
        <taxon>rosids</taxon>
        <taxon>fabids</taxon>
        <taxon>Fagales</taxon>
        <taxon>Fagaceae</taxon>
        <taxon>Lithocarpus</taxon>
    </lineage>
</organism>
<dbReference type="InterPro" id="IPR045206">
    <property type="entry name" value="Maestro_heat-like_prot"/>
</dbReference>
<evidence type="ECO:0000313" key="1">
    <source>
        <dbReference type="EMBL" id="KAK9985614.1"/>
    </source>
</evidence>
<dbReference type="Proteomes" id="UP001459277">
    <property type="component" value="Unassembled WGS sequence"/>
</dbReference>
<sequence>MKFSAAFPEDLSMFLLNKCRLKEEPLTFRDAKGPLRDQDRNELGTSKEVFGLAAHVFLPNARDRRFTSDFYRYETVNSLIDLIYLSKRELHISDGPSDGMVKIGAVCPTELIAICEKGLLLLTITIPKIEHILWPFLLKMIIPQDYIGAAATIPKMKAYVSDTEDLKQDLSYQETWDDMIINVLWYSSSKVNDRASVCDRIDWMYKQADISIQTNRLRLAKEMGLGTNMLSQLLHVRHPTAKQVVITAIDLLGCAVIKAVENGASFPLKRRDMMLDYILSLTG</sequence>
<reference evidence="1 2" key="1">
    <citation type="submission" date="2024-01" db="EMBL/GenBank/DDBJ databases">
        <title>A telomere-to-telomere, gap-free genome of sweet tea (Lithocarpus litseifolius).</title>
        <authorList>
            <person name="Zhou J."/>
        </authorList>
    </citation>
    <scope>NUCLEOTIDE SEQUENCE [LARGE SCALE GENOMIC DNA]</scope>
    <source>
        <strain evidence="1">Zhou-2022a</strain>
        <tissue evidence="1">Leaf</tissue>
    </source>
</reference>
<keyword evidence="2" id="KW-1185">Reference proteome</keyword>
<evidence type="ECO:0000313" key="2">
    <source>
        <dbReference type="Proteomes" id="UP001459277"/>
    </source>
</evidence>
<dbReference type="PANTHER" id="PTHR23120:SF0">
    <property type="entry name" value="MAESTRO HEAT-LIKE REPEAT FAMILY MEMBER 1"/>
    <property type="match status" value="1"/>
</dbReference>
<dbReference type="GO" id="GO:0005737">
    <property type="term" value="C:cytoplasm"/>
    <property type="evidence" value="ECO:0007669"/>
    <property type="project" value="TreeGrafter"/>
</dbReference>
<dbReference type="EMBL" id="JAZDWU010000011">
    <property type="protein sequence ID" value="KAK9985614.1"/>
    <property type="molecule type" value="Genomic_DNA"/>
</dbReference>
<dbReference type="PANTHER" id="PTHR23120">
    <property type="entry name" value="MAESTRO-RELATED HEAT DOMAIN-CONTAINING"/>
    <property type="match status" value="1"/>
</dbReference>
<gene>
    <name evidence="1" type="ORF">SO802_030565</name>
</gene>